<keyword evidence="3" id="KW-1185">Reference proteome</keyword>
<proteinExistence type="predicted"/>
<organism evidence="2 3">
    <name type="scientific">Aldrovandia affinis</name>
    <dbReference type="NCBI Taxonomy" id="143900"/>
    <lineage>
        <taxon>Eukaryota</taxon>
        <taxon>Metazoa</taxon>
        <taxon>Chordata</taxon>
        <taxon>Craniata</taxon>
        <taxon>Vertebrata</taxon>
        <taxon>Euteleostomi</taxon>
        <taxon>Actinopterygii</taxon>
        <taxon>Neopterygii</taxon>
        <taxon>Teleostei</taxon>
        <taxon>Notacanthiformes</taxon>
        <taxon>Halosauridae</taxon>
        <taxon>Aldrovandia</taxon>
    </lineage>
</organism>
<reference evidence="2" key="1">
    <citation type="journal article" date="2023" name="Science">
        <title>Genome structures resolve the early diversification of teleost fishes.</title>
        <authorList>
            <person name="Parey E."/>
            <person name="Louis A."/>
            <person name="Montfort J."/>
            <person name="Bouchez O."/>
            <person name="Roques C."/>
            <person name="Iampietro C."/>
            <person name="Lluch J."/>
            <person name="Castinel A."/>
            <person name="Donnadieu C."/>
            <person name="Desvignes T."/>
            <person name="Floi Bucao C."/>
            <person name="Jouanno E."/>
            <person name="Wen M."/>
            <person name="Mejri S."/>
            <person name="Dirks R."/>
            <person name="Jansen H."/>
            <person name="Henkel C."/>
            <person name="Chen W.J."/>
            <person name="Zahm M."/>
            <person name="Cabau C."/>
            <person name="Klopp C."/>
            <person name="Thompson A.W."/>
            <person name="Robinson-Rechavi M."/>
            <person name="Braasch I."/>
            <person name="Lecointre G."/>
            <person name="Bobe J."/>
            <person name="Postlethwait J.H."/>
            <person name="Berthelot C."/>
            <person name="Roest Crollius H."/>
            <person name="Guiguen Y."/>
        </authorList>
    </citation>
    <scope>NUCLEOTIDE SEQUENCE</scope>
    <source>
        <strain evidence="2">NC1722</strain>
    </source>
</reference>
<dbReference type="Proteomes" id="UP001221898">
    <property type="component" value="Unassembled WGS sequence"/>
</dbReference>
<comment type="caution">
    <text evidence="2">The sequence shown here is derived from an EMBL/GenBank/DDBJ whole genome shotgun (WGS) entry which is preliminary data.</text>
</comment>
<protein>
    <submittedName>
        <fullName evidence="2">Uncharacterized protein</fullName>
    </submittedName>
</protein>
<feature type="region of interest" description="Disordered" evidence="1">
    <location>
        <begin position="130"/>
        <end position="163"/>
    </location>
</feature>
<accession>A0AAD7WVB0</accession>
<sequence>MLRSLVEQKRALGIFGSEHELPDNISVNQWSLLEKTITVLAPFEELTRQVSSSDASASDVIPAVTVLQKWLAKETDEDRGIRTMKNTLLAAVKKRLSDMENPLYGIASLLNPSNTNTAREAKVMVIQELQKMSGGDADKQVEHEEPPIRRPRRDQPSSSLDSV</sequence>
<dbReference type="InterPro" id="IPR012337">
    <property type="entry name" value="RNaseH-like_sf"/>
</dbReference>
<dbReference type="EMBL" id="JAINUG010000026">
    <property type="protein sequence ID" value="KAJ8410547.1"/>
    <property type="molecule type" value="Genomic_DNA"/>
</dbReference>
<dbReference type="SUPFAM" id="SSF53098">
    <property type="entry name" value="Ribonuclease H-like"/>
    <property type="match status" value="1"/>
</dbReference>
<gene>
    <name evidence="2" type="ORF">AAFF_G00194510</name>
</gene>
<evidence type="ECO:0000256" key="1">
    <source>
        <dbReference type="SAM" id="MobiDB-lite"/>
    </source>
</evidence>
<dbReference type="AlphaFoldDB" id="A0AAD7WVB0"/>
<evidence type="ECO:0000313" key="2">
    <source>
        <dbReference type="EMBL" id="KAJ8410547.1"/>
    </source>
</evidence>
<feature type="compositionally biased region" description="Basic and acidic residues" evidence="1">
    <location>
        <begin position="136"/>
        <end position="148"/>
    </location>
</feature>
<name>A0AAD7WVB0_9TELE</name>
<evidence type="ECO:0000313" key="3">
    <source>
        <dbReference type="Proteomes" id="UP001221898"/>
    </source>
</evidence>